<keyword evidence="3" id="KW-1185">Reference proteome</keyword>
<gene>
    <name evidence="2" type="ordered locus">DSY0838</name>
</gene>
<dbReference type="Proteomes" id="UP000001946">
    <property type="component" value="Chromosome"/>
</dbReference>
<evidence type="ECO:0000313" key="2">
    <source>
        <dbReference type="EMBL" id="BAE82627.1"/>
    </source>
</evidence>
<keyword evidence="1" id="KW-0472">Membrane</keyword>
<evidence type="ECO:0000256" key="1">
    <source>
        <dbReference type="SAM" id="Phobius"/>
    </source>
</evidence>
<dbReference type="HOGENOM" id="CLU_2092854_0_0_9"/>
<dbReference type="KEGG" id="dsy:DSY0838"/>
<feature type="transmembrane region" description="Helical" evidence="1">
    <location>
        <begin position="50"/>
        <end position="68"/>
    </location>
</feature>
<sequence>MRFPNNLCTGDIFIRGHVPVLAYCVLAHVQQLSYGFFLKSLGFQLLNLTVHLNLLHLFFLSCLILCLIQHEGVVGFFQDDTDQFVAKFRSVLLSENRSIYFTIHNPFTILGPDEAV</sequence>
<dbReference type="AlphaFoldDB" id="Q24ZB5"/>
<dbReference type="EMBL" id="AP008230">
    <property type="protein sequence ID" value="BAE82627.1"/>
    <property type="molecule type" value="Genomic_DNA"/>
</dbReference>
<organism evidence="2 3">
    <name type="scientific">Desulfitobacterium hafniense (strain Y51)</name>
    <dbReference type="NCBI Taxonomy" id="138119"/>
    <lineage>
        <taxon>Bacteria</taxon>
        <taxon>Bacillati</taxon>
        <taxon>Bacillota</taxon>
        <taxon>Clostridia</taxon>
        <taxon>Eubacteriales</taxon>
        <taxon>Desulfitobacteriaceae</taxon>
        <taxon>Desulfitobacterium</taxon>
    </lineage>
</organism>
<evidence type="ECO:0000313" key="3">
    <source>
        <dbReference type="Proteomes" id="UP000001946"/>
    </source>
</evidence>
<reference evidence="2 3" key="1">
    <citation type="journal article" date="2006" name="J. Bacteriol.">
        <title>Complete genome sequence of the dehalorespiring bacterium Desulfitobacterium hafniense Y51 and comparison with Dehalococcoides ethenogenes 195.</title>
        <authorList>
            <person name="Nonaka H."/>
            <person name="Keresztes G."/>
            <person name="Shinoda Y."/>
            <person name="Ikenaga Y."/>
            <person name="Abe M."/>
            <person name="Naito K."/>
            <person name="Inatomi K."/>
            <person name="Furukawa K."/>
            <person name="Inui M."/>
            <person name="Yukawa H."/>
        </authorList>
    </citation>
    <scope>NUCLEOTIDE SEQUENCE [LARGE SCALE GENOMIC DNA]</scope>
    <source>
        <strain evidence="2 3">Y51</strain>
    </source>
</reference>
<name>Q24ZB5_DESHY</name>
<feature type="transmembrane region" description="Helical" evidence="1">
    <location>
        <begin position="12"/>
        <end position="30"/>
    </location>
</feature>
<keyword evidence="1" id="KW-1133">Transmembrane helix</keyword>
<protein>
    <submittedName>
        <fullName evidence="2">Uncharacterized protein</fullName>
    </submittedName>
</protein>
<accession>Q24ZB5</accession>
<keyword evidence="1" id="KW-0812">Transmembrane</keyword>
<dbReference type="STRING" id="138119.DSY0838"/>
<proteinExistence type="predicted"/>